<dbReference type="InterPro" id="IPR011607">
    <property type="entry name" value="MGS-like_dom"/>
</dbReference>
<accession>A0A7Y9FIM4</accession>
<organism evidence="5 6">
    <name type="scientific">Cellulomonas oligotrophica</name>
    <dbReference type="NCBI Taxonomy" id="931536"/>
    <lineage>
        <taxon>Bacteria</taxon>
        <taxon>Bacillati</taxon>
        <taxon>Actinomycetota</taxon>
        <taxon>Actinomycetes</taxon>
        <taxon>Micrococcales</taxon>
        <taxon>Cellulomonadaceae</taxon>
        <taxon>Cellulomonas</taxon>
    </lineage>
</organism>
<protein>
    <recommendedName>
        <fullName evidence="1">Methylglyoxal synthase</fullName>
        <shortName evidence="1">MGS</shortName>
        <ecNumber evidence="1">4.2.3.3</ecNumber>
    </recommendedName>
</protein>
<proteinExistence type="inferred from homology"/>
<comment type="catalytic activity">
    <reaction evidence="1">
        <text>dihydroxyacetone phosphate = methylglyoxal + phosphate</text>
        <dbReference type="Rhea" id="RHEA:17937"/>
        <dbReference type="ChEBI" id="CHEBI:17158"/>
        <dbReference type="ChEBI" id="CHEBI:43474"/>
        <dbReference type="ChEBI" id="CHEBI:57642"/>
        <dbReference type="EC" id="4.2.3.3"/>
    </reaction>
</comment>
<feature type="active site" description="Proton donor/acceptor" evidence="1">
    <location>
        <position position="65"/>
    </location>
</feature>
<dbReference type="GO" id="GO:0008929">
    <property type="term" value="F:methylglyoxal synthase activity"/>
    <property type="evidence" value="ECO:0007669"/>
    <property type="project" value="UniProtKB-UniRule"/>
</dbReference>
<feature type="binding site" evidence="1">
    <location>
        <begin position="39"/>
        <end position="42"/>
    </location>
    <ligand>
        <name>substrate</name>
    </ligand>
</feature>
<evidence type="ECO:0000256" key="1">
    <source>
        <dbReference type="HAMAP-Rule" id="MF_00549"/>
    </source>
</evidence>
<dbReference type="GO" id="GO:0005829">
    <property type="term" value="C:cytosol"/>
    <property type="evidence" value="ECO:0007669"/>
    <property type="project" value="TreeGrafter"/>
</dbReference>
<dbReference type="SMART" id="SM00851">
    <property type="entry name" value="MGS"/>
    <property type="match status" value="1"/>
</dbReference>
<keyword evidence="1" id="KW-0456">Lyase</keyword>
<dbReference type="Gene3D" id="3.40.50.1380">
    <property type="entry name" value="Methylglyoxal synthase-like domain"/>
    <property type="match status" value="1"/>
</dbReference>
<evidence type="ECO:0000313" key="6">
    <source>
        <dbReference type="Proteomes" id="UP000577956"/>
    </source>
</evidence>
<dbReference type="InterPro" id="IPR036914">
    <property type="entry name" value="MGS-like_dom_sf"/>
</dbReference>
<keyword evidence="7" id="KW-1185">Reference proteome</keyword>
<evidence type="ECO:0000259" key="3">
    <source>
        <dbReference type="PROSITE" id="PS51855"/>
    </source>
</evidence>
<evidence type="ECO:0000313" key="5">
    <source>
        <dbReference type="EMBL" id="NYD87990.1"/>
    </source>
</evidence>
<dbReference type="PROSITE" id="PS51855">
    <property type="entry name" value="MGS"/>
    <property type="match status" value="1"/>
</dbReference>
<dbReference type="Proteomes" id="UP000577956">
    <property type="component" value="Unassembled WGS sequence"/>
</dbReference>
<feature type="region of interest" description="Disordered" evidence="2">
    <location>
        <begin position="217"/>
        <end position="283"/>
    </location>
</feature>
<comment type="function">
    <text evidence="1">Catalyzes the formation of methylglyoxal from dihydroxyacetone phosphate.</text>
</comment>
<dbReference type="SUPFAM" id="SSF52335">
    <property type="entry name" value="Methylglyoxal synthase-like"/>
    <property type="match status" value="1"/>
</dbReference>
<feature type="binding site" evidence="1">
    <location>
        <position position="92"/>
    </location>
    <ligand>
        <name>substrate</name>
    </ligand>
</feature>
<comment type="similarity">
    <text evidence="1">Belongs to the methylglyoxal synthase family.</text>
</comment>
<dbReference type="AlphaFoldDB" id="A0A7Y9FIM4"/>
<dbReference type="Proteomes" id="UP000618382">
    <property type="component" value="Unassembled WGS sequence"/>
</dbReference>
<evidence type="ECO:0000256" key="2">
    <source>
        <dbReference type="SAM" id="MobiDB-lite"/>
    </source>
</evidence>
<name>A0A7Y9FIM4_9CELL</name>
<feature type="binding site" evidence="1">
    <location>
        <begin position="59"/>
        <end position="60"/>
    </location>
    <ligand>
        <name>substrate</name>
    </ligand>
</feature>
<dbReference type="Pfam" id="PF02142">
    <property type="entry name" value="MGS"/>
    <property type="match status" value="1"/>
</dbReference>
<dbReference type="EC" id="4.2.3.3" evidence="1"/>
<feature type="compositionally biased region" description="Basic residues" evidence="2">
    <location>
        <begin position="239"/>
        <end position="261"/>
    </location>
</feature>
<dbReference type="EMBL" id="BONN01000018">
    <property type="protein sequence ID" value="GIG34485.1"/>
    <property type="molecule type" value="Genomic_DNA"/>
</dbReference>
<dbReference type="NCBIfam" id="TIGR00160">
    <property type="entry name" value="MGSA"/>
    <property type="match status" value="1"/>
</dbReference>
<gene>
    <name evidence="1" type="primary">mgsA</name>
    <name evidence="5" type="ORF">BKA21_003539</name>
    <name evidence="4" type="ORF">Col01nite_36440</name>
</gene>
<comment type="caution">
    <text evidence="5">The sequence shown here is derived from an EMBL/GenBank/DDBJ whole genome shotgun (WGS) entry which is preliminary data.</text>
</comment>
<reference evidence="5 6" key="1">
    <citation type="submission" date="2020-07" db="EMBL/GenBank/DDBJ databases">
        <title>Sequencing the genomes of 1000 actinobacteria strains.</title>
        <authorList>
            <person name="Klenk H.-P."/>
        </authorList>
    </citation>
    <scope>NUCLEOTIDE SEQUENCE [LARGE SCALE GENOMIC DNA]</scope>
    <source>
        <strain evidence="5 6">DSM 24482</strain>
    </source>
</reference>
<dbReference type="PANTHER" id="PTHR30492:SF0">
    <property type="entry name" value="METHYLGLYOXAL SYNTHASE"/>
    <property type="match status" value="1"/>
</dbReference>
<dbReference type="PROSITE" id="PS01335">
    <property type="entry name" value="METHYLGLYOXAL_SYNTH"/>
    <property type="match status" value="1"/>
</dbReference>
<feature type="domain" description="MGS-like" evidence="3">
    <location>
        <begin position="1"/>
        <end position="151"/>
    </location>
</feature>
<dbReference type="GO" id="GO:0019242">
    <property type="term" value="P:methylglyoxal biosynthetic process"/>
    <property type="evidence" value="ECO:0007669"/>
    <property type="project" value="UniProtKB-UniRule"/>
</dbReference>
<feature type="compositionally biased region" description="Basic and acidic residues" evidence="2">
    <location>
        <begin position="269"/>
        <end position="283"/>
    </location>
</feature>
<evidence type="ECO:0000313" key="7">
    <source>
        <dbReference type="Proteomes" id="UP000618382"/>
    </source>
</evidence>
<feature type="binding site" evidence="1">
    <location>
        <position position="17"/>
    </location>
    <ligand>
        <name>substrate</name>
    </ligand>
</feature>
<feature type="binding site" evidence="1">
    <location>
        <position position="13"/>
    </location>
    <ligand>
        <name>substrate</name>
    </ligand>
</feature>
<feature type="compositionally biased region" description="Low complexity" evidence="2">
    <location>
        <begin position="217"/>
        <end position="234"/>
    </location>
</feature>
<sequence length="283" mass="30490">MHTIRHSIALVAHDNKKVDLVRWAEFNRGTLSHHRLWATGTTGTILAFELGLEVHRLLSGPVGGDQQIGAKIAEGEIDMLIFFWDPLEAQPHDPDVKALLRLGALWNVPMACNAATADMLISSPVFGEDYAQPPRVHAARVGPHGGRARLTARPGRLSSRPGSAAGLDAGEQRQDVRLVDHVDVPVGLHPHRLGHDVPAHVLDDPAARCAVRRHGAQVPRAGGAGGPVRAAQHGGHVGGRGRRLRRRARRGAHGGLRRSRRGPCAARAYRGDRPGVRRSEASC</sequence>
<dbReference type="HAMAP" id="MF_00549">
    <property type="entry name" value="Methylglyoxal_synth"/>
    <property type="match status" value="1"/>
</dbReference>
<dbReference type="EMBL" id="JACCBK010000001">
    <property type="protein sequence ID" value="NYD87990.1"/>
    <property type="molecule type" value="Genomic_DNA"/>
</dbReference>
<feature type="region of interest" description="Disordered" evidence="2">
    <location>
        <begin position="137"/>
        <end position="171"/>
    </location>
</feature>
<dbReference type="RefSeq" id="WP_239073036.1">
    <property type="nucleotide sequence ID" value="NZ_BAABFI010000006.1"/>
</dbReference>
<dbReference type="InterPro" id="IPR004363">
    <property type="entry name" value="Methylgl_synth"/>
</dbReference>
<dbReference type="NCBIfam" id="NF003559">
    <property type="entry name" value="PRK05234.1"/>
    <property type="match status" value="1"/>
</dbReference>
<dbReference type="PANTHER" id="PTHR30492">
    <property type="entry name" value="METHYLGLYOXAL SYNTHASE"/>
    <property type="match status" value="1"/>
</dbReference>
<dbReference type="InterPro" id="IPR018148">
    <property type="entry name" value="Methylglyoxal_synth_AS"/>
</dbReference>
<evidence type="ECO:0000313" key="4">
    <source>
        <dbReference type="EMBL" id="GIG34485.1"/>
    </source>
</evidence>
<reference evidence="4 7" key="2">
    <citation type="submission" date="2021-01" db="EMBL/GenBank/DDBJ databases">
        <title>Whole genome shotgun sequence of Cellulomonas oligotrophica NBRC 109435.</title>
        <authorList>
            <person name="Komaki H."/>
            <person name="Tamura T."/>
        </authorList>
    </citation>
    <scope>NUCLEOTIDE SEQUENCE [LARGE SCALE GENOMIC DNA]</scope>
    <source>
        <strain evidence="4 7">NBRC 109435</strain>
    </source>
</reference>
<dbReference type="CDD" id="cd01422">
    <property type="entry name" value="MGS"/>
    <property type="match status" value="1"/>
</dbReference>